<evidence type="ECO:0000313" key="6">
    <source>
        <dbReference type="Proteomes" id="UP000714380"/>
    </source>
</evidence>
<reference evidence="5 6" key="1">
    <citation type="submission" date="2020-12" db="EMBL/GenBank/DDBJ databases">
        <title>Novel Thalassolituus-related marine hydrocarbonoclastic bacteria mediated algae-derived hydrocarbons mineralization in twilight zone of the northern South China Sea.</title>
        <authorList>
            <person name="Dong C."/>
        </authorList>
    </citation>
    <scope>NUCLEOTIDE SEQUENCE [LARGE SCALE GENOMIC DNA]</scope>
    <source>
        <strain evidence="5 6">IMCC1826</strain>
    </source>
</reference>
<evidence type="ECO:0000256" key="1">
    <source>
        <dbReference type="ARBA" id="ARBA00023015"/>
    </source>
</evidence>
<dbReference type="Proteomes" id="UP000714380">
    <property type="component" value="Unassembled WGS sequence"/>
</dbReference>
<dbReference type="InterPro" id="IPR036388">
    <property type="entry name" value="WH-like_DNA-bd_sf"/>
</dbReference>
<gene>
    <name evidence="5" type="ORF">I9W95_07790</name>
</gene>
<evidence type="ECO:0000259" key="4">
    <source>
        <dbReference type="PROSITE" id="PS50949"/>
    </source>
</evidence>
<dbReference type="Gene3D" id="1.10.10.10">
    <property type="entry name" value="Winged helix-like DNA-binding domain superfamily/Winged helix DNA-binding domain"/>
    <property type="match status" value="1"/>
</dbReference>
<dbReference type="SMART" id="SM00895">
    <property type="entry name" value="FCD"/>
    <property type="match status" value="1"/>
</dbReference>
<dbReference type="EMBL" id="JAEDAH010000041">
    <property type="protein sequence ID" value="MCA6063507.1"/>
    <property type="molecule type" value="Genomic_DNA"/>
</dbReference>
<dbReference type="RefSeq" id="WP_225673572.1">
    <property type="nucleotide sequence ID" value="NZ_JAEDAH010000041.1"/>
</dbReference>
<dbReference type="InterPro" id="IPR036390">
    <property type="entry name" value="WH_DNA-bd_sf"/>
</dbReference>
<dbReference type="PANTHER" id="PTHR43537">
    <property type="entry name" value="TRANSCRIPTIONAL REGULATOR, GNTR FAMILY"/>
    <property type="match status" value="1"/>
</dbReference>
<dbReference type="Pfam" id="PF00392">
    <property type="entry name" value="GntR"/>
    <property type="match status" value="1"/>
</dbReference>
<dbReference type="CDD" id="cd07377">
    <property type="entry name" value="WHTH_GntR"/>
    <property type="match status" value="1"/>
</dbReference>
<comment type="caution">
    <text evidence="5">The sequence shown here is derived from an EMBL/GenBank/DDBJ whole genome shotgun (WGS) entry which is preliminary data.</text>
</comment>
<protein>
    <submittedName>
        <fullName evidence="5">GntR family transcriptional regulator</fullName>
    </submittedName>
</protein>
<evidence type="ECO:0000256" key="3">
    <source>
        <dbReference type="ARBA" id="ARBA00023163"/>
    </source>
</evidence>
<dbReference type="InterPro" id="IPR011711">
    <property type="entry name" value="GntR_C"/>
</dbReference>
<proteinExistence type="predicted"/>
<dbReference type="Gene3D" id="1.20.120.530">
    <property type="entry name" value="GntR ligand-binding domain-like"/>
    <property type="match status" value="1"/>
</dbReference>
<dbReference type="PANTHER" id="PTHR43537:SF39">
    <property type="entry name" value="HTH-TYPE TRANSCRIPTIONAL REGULATOR MCBR"/>
    <property type="match status" value="1"/>
</dbReference>
<keyword evidence="1" id="KW-0805">Transcription regulation</keyword>
<dbReference type="InterPro" id="IPR008920">
    <property type="entry name" value="TF_FadR/GntR_C"/>
</dbReference>
<evidence type="ECO:0000313" key="5">
    <source>
        <dbReference type="EMBL" id="MCA6063507.1"/>
    </source>
</evidence>
<keyword evidence="2" id="KW-0238">DNA-binding</keyword>
<sequence>MDKYSPITITLDQRSDAVTITQWVYSTLRRAVMLGQIPPGRALTIRELAALLDVSPMPIREALRQLSAEGALEIKGNRRVMVPDMTPVKFSELVDARIALEPAAAAKALPYINSERVALLRSLDARIDEAEAAGDAEAVTHWNQEFHRAIYTSNPHQVTLPLIESLWLQLAPFMRRSAESLDEYYQIDRHQEALEAILRNDPAALQLAIAADIRDGCAFAQTPAKLQKLLR</sequence>
<organism evidence="5 6">
    <name type="scientific">Thalassolituus marinus</name>
    <dbReference type="NCBI Taxonomy" id="671053"/>
    <lineage>
        <taxon>Bacteria</taxon>
        <taxon>Pseudomonadati</taxon>
        <taxon>Pseudomonadota</taxon>
        <taxon>Gammaproteobacteria</taxon>
        <taxon>Oceanospirillales</taxon>
        <taxon>Oceanospirillaceae</taxon>
        <taxon>Thalassolituus</taxon>
    </lineage>
</organism>
<dbReference type="SUPFAM" id="SSF46785">
    <property type="entry name" value="Winged helix' DNA-binding domain"/>
    <property type="match status" value="1"/>
</dbReference>
<dbReference type="PROSITE" id="PS50949">
    <property type="entry name" value="HTH_GNTR"/>
    <property type="match status" value="1"/>
</dbReference>
<keyword evidence="3" id="KW-0804">Transcription</keyword>
<keyword evidence="6" id="KW-1185">Reference proteome</keyword>
<dbReference type="SMART" id="SM00345">
    <property type="entry name" value="HTH_GNTR"/>
    <property type="match status" value="1"/>
</dbReference>
<dbReference type="InterPro" id="IPR000524">
    <property type="entry name" value="Tscrpt_reg_HTH_GntR"/>
</dbReference>
<evidence type="ECO:0000256" key="2">
    <source>
        <dbReference type="ARBA" id="ARBA00023125"/>
    </source>
</evidence>
<dbReference type="SUPFAM" id="SSF48008">
    <property type="entry name" value="GntR ligand-binding domain-like"/>
    <property type="match status" value="1"/>
</dbReference>
<accession>A0ABS7ZP85</accession>
<dbReference type="Pfam" id="PF07729">
    <property type="entry name" value="FCD"/>
    <property type="match status" value="1"/>
</dbReference>
<feature type="domain" description="HTH gntR-type" evidence="4">
    <location>
        <begin position="18"/>
        <end position="85"/>
    </location>
</feature>
<name>A0ABS7ZP85_9GAMM</name>